<evidence type="ECO:0000313" key="4">
    <source>
        <dbReference type="Proteomes" id="UP000013827"/>
    </source>
</evidence>
<evidence type="ECO:0000256" key="2">
    <source>
        <dbReference type="SAM" id="MobiDB-lite"/>
    </source>
</evidence>
<evidence type="ECO:0000313" key="3">
    <source>
        <dbReference type="EnsemblProtists" id="EOD11790"/>
    </source>
</evidence>
<accession>A0A0D3IKK5</accession>
<reference evidence="3" key="2">
    <citation type="submission" date="2024-10" db="UniProtKB">
        <authorList>
            <consortium name="EnsemblProtists"/>
        </authorList>
    </citation>
    <scope>IDENTIFICATION</scope>
</reference>
<sequence length="178" mass="17750">MSWRLSVDDSTEPGDAPGGGGWAAASPFGGGLASLRSMTRVAADAGKAAAQRGRAALNEDGLRGVAAKVAQKTTAVAREGLQTALERAAEAVIDYEGEEGEEEGEGGYDGDGLGAVGLAGGGVGLAGRGVGSGGTAAELEALQARVRELEQANAALCAGRTVSPARPDEARWMLASRL</sequence>
<name>A0A0D3IKK5_EMIH1</name>
<feature type="compositionally biased region" description="Gly residues" evidence="2">
    <location>
        <begin position="16"/>
        <end position="25"/>
    </location>
</feature>
<dbReference type="PaxDb" id="2903-EOD11790"/>
<dbReference type="RefSeq" id="XP_005764219.1">
    <property type="nucleotide sequence ID" value="XM_005764162.1"/>
</dbReference>
<dbReference type="HOGENOM" id="CLU_1544063_0_0_1"/>
<reference evidence="4" key="1">
    <citation type="journal article" date="2013" name="Nature">
        <title>Pan genome of the phytoplankton Emiliania underpins its global distribution.</title>
        <authorList>
            <person name="Read B.A."/>
            <person name="Kegel J."/>
            <person name="Klute M.J."/>
            <person name="Kuo A."/>
            <person name="Lefebvre S.C."/>
            <person name="Maumus F."/>
            <person name="Mayer C."/>
            <person name="Miller J."/>
            <person name="Monier A."/>
            <person name="Salamov A."/>
            <person name="Young J."/>
            <person name="Aguilar M."/>
            <person name="Claverie J.M."/>
            <person name="Frickenhaus S."/>
            <person name="Gonzalez K."/>
            <person name="Herman E.K."/>
            <person name="Lin Y.C."/>
            <person name="Napier J."/>
            <person name="Ogata H."/>
            <person name="Sarno A.F."/>
            <person name="Shmutz J."/>
            <person name="Schroeder D."/>
            <person name="de Vargas C."/>
            <person name="Verret F."/>
            <person name="von Dassow P."/>
            <person name="Valentin K."/>
            <person name="Van de Peer Y."/>
            <person name="Wheeler G."/>
            <person name="Dacks J.B."/>
            <person name="Delwiche C.F."/>
            <person name="Dyhrman S.T."/>
            <person name="Glockner G."/>
            <person name="John U."/>
            <person name="Richards T."/>
            <person name="Worden A.Z."/>
            <person name="Zhang X."/>
            <person name="Grigoriev I.V."/>
            <person name="Allen A.E."/>
            <person name="Bidle K."/>
            <person name="Borodovsky M."/>
            <person name="Bowler C."/>
            <person name="Brownlee C."/>
            <person name="Cock J.M."/>
            <person name="Elias M."/>
            <person name="Gladyshev V.N."/>
            <person name="Groth M."/>
            <person name="Guda C."/>
            <person name="Hadaegh A."/>
            <person name="Iglesias-Rodriguez M.D."/>
            <person name="Jenkins J."/>
            <person name="Jones B.M."/>
            <person name="Lawson T."/>
            <person name="Leese F."/>
            <person name="Lindquist E."/>
            <person name="Lobanov A."/>
            <person name="Lomsadze A."/>
            <person name="Malik S.B."/>
            <person name="Marsh M.E."/>
            <person name="Mackinder L."/>
            <person name="Mock T."/>
            <person name="Mueller-Roeber B."/>
            <person name="Pagarete A."/>
            <person name="Parker M."/>
            <person name="Probert I."/>
            <person name="Quesneville H."/>
            <person name="Raines C."/>
            <person name="Rensing S.A."/>
            <person name="Riano-Pachon D.M."/>
            <person name="Richier S."/>
            <person name="Rokitta S."/>
            <person name="Shiraiwa Y."/>
            <person name="Soanes D.M."/>
            <person name="van der Giezen M."/>
            <person name="Wahlund T.M."/>
            <person name="Williams B."/>
            <person name="Wilson W."/>
            <person name="Wolfe G."/>
            <person name="Wurch L.L."/>
        </authorList>
    </citation>
    <scope>NUCLEOTIDE SEQUENCE</scope>
</reference>
<proteinExistence type="predicted"/>
<organism evidence="3 4">
    <name type="scientific">Emiliania huxleyi (strain CCMP1516)</name>
    <dbReference type="NCBI Taxonomy" id="280463"/>
    <lineage>
        <taxon>Eukaryota</taxon>
        <taxon>Haptista</taxon>
        <taxon>Haptophyta</taxon>
        <taxon>Prymnesiophyceae</taxon>
        <taxon>Isochrysidales</taxon>
        <taxon>Noelaerhabdaceae</taxon>
        <taxon>Emiliania</taxon>
    </lineage>
</organism>
<dbReference type="GeneID" id="17258011"/>
<dbReference type="Proteomes" id="UP000013827">
    <property type="component" value="Unassembled WGS sequence"/>
</dbReference>
<evidence type="ECO:0000256" key="1">
    <source>
        <dbReference type="SAM" id="Coils"/>
    </source>
</evidence>
<keyword evidence="1" id="KW-0175">Coiled coil</keyword>
<keyword evidence="4" id="KW-1185">Reference proteome</keyword>
<dbReference type="EnsemblProtists" id="EOD11790">
    <property type="protein sequence ID" value="EOD11790"/>
    <property type="gene ID" value="EMIHUDRAFT_214080"/>
</dbReference>
<feature type="coiled-coil region" evidence="1">
    <location>
        <begin position="132"/>
        <end position="159"/>
    </location>
</feature>
<dbReference type="KEGG" id="ehx:EMIHUDRAFT_214080"/>
<dbReference type="AlphaFoldDB" id="A0A0D3IKK5"/>
<feature type="region of interest" description="Disordered" evidence="2">
    <location>
        <begin position="1"/>
        <end position="25"/>
    </location>
</feature>
<protein>
    <submittedName>
        <fullName evidence="3">Uncharacterized protein</fullName>
    </submittedName>
</protein>